<evidence type="ECO:0000313" key="5">
    <source>
        <dbReference type="EMBL" id="GBB88466.1"/>
    </source>
</evidence>
<reference evidence="5 7" key="1">
    <citation type="submission" date="2017-11" db="EMBL/GenBank/DDBJ databases">
        <title>The genome of Rhizophagus clarus HR1 reveals common genetic basis of auxotrophy among arbuscular mycorrhizal fungi.</title>
        <authorList>
            <person name="Kobayashi Y."/>
        </authorList>
    </citation>
    <scope>NUCLEOTIDE SEQUENCE [LARGE SCALE GENOMIC DNA]</scope>
    <source>
        <strain evidence="5 7">HR1</strain>
    </source>
</reference>
<dbReference type="NCBIfam" id="TIGR00049">
    <property type="entry name" value="iron-sulfur cluster assembly accessory protein"/>
    <property type="match status" value="1"/>
</dbReference>
<dbReference type="SUPFAM" id="SSF89360">
    <property type="entry name" value="HesB-like domain"/>
    <property type="match status" value="1"/>
</dbReference>
<dbReference type="InterPro" id="IPR050322">
    <property type="entry name" value="Fe-S_cluster_asmbl/transfer"/>
</dbReference>
<evidence type="ECO:0000313" key="6">
    <source>
        <dbReference type="EMBL" id="GES84769.1"/>
    </source>
</evidence>
<comment type="function">
    <text evidence="2">Involved in the assembly of mitochondrial and cytoplasmic iron-sulfur proteins. Probably involved in the binding of an intermediate of Fe/S cluster assembly.</text>
</comment>
<dbReference type="Gene3D" id="2.60.300.12">
    <property type="entry name" value="HesB-like domain"/>
    <property type="match status" value="1"/>
</dbReference>
<dbReference type="InterPro" id="IPR017870">
    <property type="entry name" value="FeS_cluster_insertion_CS"/>
</dbReference>
<evidence type="ECO:0000259" key="4">
    <source>
        <dbReference type="Pfam" id="PF01521"/>
    </source>
</evidence>
<feature type="domain" description="Core" evidence="4">
    <location>
        <begin position="32"/>
        <end position="131"/>
    </location>
</feature>
<name>A0A2Z6R6P6_9GLOM</name>
<accession>A0A2Z6R6P6</accession>
<dbReference type="GO" id="GO:0016226">
    <property type="term" value="P:iron-sulfur cluster assembly"/>
    <property type="evidence" value="ECO:0007669"/>
    <property type="project" value="InterPro"/>
</dbReference>
<keyword evidence="7" id="KW-1185">Reference proteome</keyword>
<dbReference type="GO" id="GO:0051537">
    <property type="term" value="F:2 iron, 2 sulfur cluster binding"/>
    <property type="evidence" value="ECO:0007669"/>
    <property type="project" value="TreeGrafter"/>
</dbReference>
<protein>
    <recommendedName>
        <fullName evidence="3">Iron-sulfur assembly protein 1</fullName>
    </recommendedName>
</protein>
<evidence type="ECO:0000256" key="2">
    <source>
        <dbReference type="ARBA" id="ARBA00054873"/>
    </source>
</evidence>
<comment type="caution">
    <text evidence="5">The sequence shown here is derived from an EMBL/GenBank/DDBJ whole genome shotgun (WGS) entry which is preliminary data.</text>
</comment>
<dbReference type="InterPro" id="IPR035903">
    <property type="entry name" value="HesB-like_dom_sf"/>
</dbReference>
<sequence length="136" mass="14821">MVAATAIRSIALKMAESSVAAPKRARLQKAAMTLTPSAVKRLRQLIEGPDPKLIRVAVKNKGCAGQSYVLEYIKEKGKLDEVVKQDGVTVLIDSKSLFKLIGSEMDYVKDRLSSKFVFNNPNAKESCGCGESFTVK</sequence>
<comment type="similarity">
    <text evidence="1">Belongs to the HesB/IscA family.</text>
</comment>
<dbReference type="PROSITE" id="PS01152">
    <property type="entry name" value="HESB"/>
    <property type="match status" value="1"/>
</dbReference>
<dbReference type="InterPro" id="IPR016092">
    <property type="entry name" value="ATAP"/>
</dbReference>
<dbReference type="AlphaFoldDB" id="A0A2Z6R6P6"/>
<dbReference type="PANTHER" id="PTHR10072">
    <property type="entry name" value="IRON-SULFUR CLUSTER ASSEMBLY PROTEIN"/>
    <property type="match status" value="1"/>
</dbReference>
<dbReference type="Proteomes" id="UP000247702">
    <property type="component" value="Unassembled WGS sequence"/>
</dbReference>
<proteinExistence type="inferred from homology"/>
<dbReference type="Pfam" id="PF01521">
    <property type="entry name" value="Fe-S_biosyn"/>
    <property type="match status" value="1"/>
</dbReference>
<dbReference type="Proteomes" id="UP000615446">
    <property type="component" value="Unassembled WGS sequence"/>
</dbReference>
<dbReference type="EMBL" id="BLAL01000086">
    <property type="protein sequence ID" value="GES84769.1"/>
    <property type="molecule type" value="Genomic_DNA"/>
</dbReference>
<dbReference type="EMBL" id="BEXD01000557">
    <property type="protein sequence ID" value="GBB88466.1"/>
    <property type="molecule type" value="Genomic_DNA"/>
</dbReference>
<evidence type="ECO:0000313" key="7">
    <source>
        <dbReference type="Proteomes" id="UP000247702"/>
    </source>
</evidence>
<organism evidence="5 7">
    <name type="scientific">Rhizophagus clarus</name>
    <dbReference type="NCBI Taxonomy" id="94130"/>
    <lineage>
        <taxon>Eukaryota</taxon>
        <taxon>Fungi</taxon>
        <taxon>Fungi incertae sedis</taxon>
        <taxon>Mucoromycota</taxon>
        <taxon>Glomeromycotina</taxon>
        <taxon>Glomeromycetes</taxon>
        <taxon>Glomerales</taxon>
        <taxon>Glomeraceae</taxon>
        <taxon>Rhizophagus</taxon>
    </lineage>
</organism>
<dbReference type="FunFam" id="2.60.300.12:FF:000001">
    <property type="entry name" value="Iron-binding protein IscA"/>
    <property type="match status" value="1"/>
</dbReference>
<dbReference type="STRING" id="94130.A0A2Z6R6P6"/>
<dbReference type="PANTHER" id="PTHR10072:SF41">
    <property type="entry name" value="IRON-SULFUR CLUSTER ASSEMBLY 1 HOMOLOG, MITOCHONDRIAL"/>
    <property type="match status" value="1"/>
</dbReference>
<evidence type="ECO:0000256" key="1">
    <source>
        <dbReference type="ARBA" id="ARBA00006718"/>
    </source>
</evidence>
<dbReference type="OrthoDB" id="333486at2759"/>
<dbReference type="InterPro" id="IPR000361">
    <property type="entry name" value="ATAP_core_dom"/>
</dbReference>
<dbReference type="GO" id="GO:0005739">
    <property type="term" value="C:mitochondrion"/>
    <property type="evidence" value="ECO:0007669"/>
    <property type="project" value="TreeGrafter"/>
</dbReference>
<evidence type="ECO:0000256" key="3">
    <source>
        <dbReference type="ARBA" id="ARBA00071673"/>
    </source>
</evidence>
<gene>
    <name evidence="6" type="ORF">RCL2_001186300</name>
    <name evidence="5" type="ORF">RclHR1_00150062</name>
</gene>
<reference evidence="6" key="2">
    <citation type="submission" date="2019-10" db="EMBL/GenBank/DDBJ databases">
        <title>Conservation and host-specific expression of non-tandemly repeated heterogenous ribosome RNA gene in arbuscular mycorrhizal fungi.</title>
        <authorList>
            <person name="Maeda T."/>
            <person name="Kobayashi Y."/>
            <person name="Nakagawa T."/>
            <person name="Ezawa T."/>
            <person name="Yamaguchi K."/>
            <person name="Bino T."/>
            <person name="Nishimoto Y."/>
            <person name="Shigenobu S."/>
            <person name="Kawaguchi M."/>
        </authorList>
    </citation>
    <scope>NUCLEOTIDE SEQUENCE</scope>
    <source>
        <strain evidence="6">HR1</strain>
    </source>
</reference>